<dbReference type="EMBL" id="JACHOU010000009">
    <property type="protein sequence ID" value="MBB6355724.1"/>
    <property type="molecule type" value="Genomic_DNA"/>
</dbReference>
<dbReference type="GO" id="GO:0006508">
    <property type="term" value="P:proteolysis"/>
    <property type="evidence" value="ECO:0007669"/>
    <property type="project" value="UniProtKB-KW"/>
</dbReference>
<name>A0A7X0KM67_9HYPH</name>
<protein>
    <submittedName>
        <fullName evidence="2">Lon protease-like protein</fullName>
    </submittedName>
</protein>
<dbReference type="GO" id="GO:0008233">
    <property type="term" value="F:peptidase activity"/>
    <property type="evidence" value="ECO:0007669"/>
    <property type="project" value="UniProtKB-KW"/>
</dbReference>
<proteinExistence type="predicted"/>
<keyword evidence="2" id="KW-0645">Protease</keyword>
<keyword evidence="3" id="KW-1185">Reference proteome</keyword>
<gene>
    <name evidence="2" type="ORF">GGR00_003529</name>
</gene>
<accession>A0A7X0KM67</accession>
<sequence>MSVAPRAGRSQIRLRVPGRRAGAGDHPPERSSTGTAGSDREIRVHDDGRSLCGLLRGTAGFG</sequence>
<reference evidence="2 3" key="1">
    <citation type="submission" date="2020-08" db="EMBL/GenBank/DDBJ databases">
        <title>Genomic Encyclopedia of Type Strains, Phase IV (KMG-IV): sequencing the most valuable type-strain genomes for metagenomic binning, comparative biology and taxonomic classification.</title>
        <authorList>
            <person name="Goeker M."/>
        </authorList>
    </citation>
    <scope>NUCLEOTIDE SEQUENCE [LARGE SCALE GENOMIC DNA]</scope>
    <source>
        <strain evidence="2 3">DSM 7051</strain>
    </source>
</reference>
<comment type="caution">
    <text evidence="2">The sequence shown here is derived from an EMBL/GenBank/DDBJ whole genome shotgun (WGS) entry which is preliminary data.</text>
</comment>
<evidence type="ECO:0000313" key="3">
    <source>
        <dbReference type="Proteomes" id="UP000536262"/>
    </source>
</evidence>
<evidence type="ECO:0000313" key="2">
    <source>
        <dbReference type="EMBL" id="MBB6355724.1"/>
    </source>
</evidence>
<organism evidence="2 3">
    <name type="scientific">Aminobacter aganoensis</name>
    <dbReference type="NCBI Taxonomy" id="83264"/>
    <lineage>
        <taxon>Bacteria</taxon>
        <taxon>Pseudomonadati</taxon>
        <taxon>Pseudomonadota</taxon>
        <taxon>Alphaproteobacteria</taxon>
        <taxon>Hyphomicrobiales</taxon>
        <taxon>Phyllobacteriaceae</taxon>
        <taxon>Aminobacter</taxon>
    </lineage>
</organism>
<dbReference type="Proteomes" id="UP000536262">
    <property type="component" value="Unassembled WGS sequence"/>
</dbReference>
<evidence type="ECO:0000256" key="1">
    <source>
        <dbReference type="SAM" id="MobiDB-lite"/>
    </source>
</evidence>
<keyword evidence="2" id="KW-0378">Hydrolase</keyword>
<feature type="region of interest" description="Disordered" evidence="1">
    <location>
        <begin position="1"/>
        <end position="45"/>
    </location>
</feature>
<dbReference type="AlphaFoldDB" id="A0A7X0KM67"/>